<dbReference type="GO" id="GO:0000978">
    <property type="term" value="F:RNA polymerase II cis-regulatory region sequence-specific DNA binding"/>
    <property type="evidence" value="ECO:0007669"/>
    <property type="project" value="TreeGrafter"/>
</dbReference>
<organism evidence="7 8">
    <name type="scientific">Euplotes crassus</name>
    <dbReference type="NCBI Taxonomy" id="5936"/>
    <lineage>
        <taxon>Eukaryota</taxon>
        <taxon>Sar</taxon>
        <taxon>Alveolata</taxon>
        <taxon>Ciliophora</taxon>
        <taxon>Intramacronucleata</taxon>
        <taxon>Spirotrichea</taxon>
        <taxon>Hypotrichia</taxon>
        <taxon>Euplotida</taxon>
        <taxon>Euplotidae</taxon>
        <taxon>Moneuplotes</taxon>
    </lineage>
</organism>
<dbReference type="InterPro" id="IPR036236">
    <property type="entry name" value="Znf_C2H2_sf"/>
</dbReference>
<dbReference type="SMART" id="SM00355">
    <property type="entry name" value="ZnF_C2H2"/>
    <property type="match status" value="3"/>
</dbReference>
<feature type="region of interest" description="Disordered" evidence="5">
    <location>
        <begin position="94"/>
        <end position="123"/>
    </location>
</feature>
<evidence type="ECO:0000313" key="7">
    <source>
        <dbReference type="EMBL" id="CAI2372681.1"/>
    </source>
</evidence>
<feature type="compositionally biased region" description="Basic and acidic residues" evidence="5">
    <location>
        <begin position="109"/>
        <end position="123"/>
    </location>
</feature>
<evidence type="ECO:0000256" key="5">
    <source>
        <dbReference type="SAM" id="MobiDB-lite"/>
    </source>
</evidence>
<dbReference type="PROSITE" id="PS00028">
    <property type="entry name" value="ZINC_FINGER_C2H2_1"/>
    <property type="match status" value="3"/>
</dbReference>
<dbReference type="GO" id="GO:0000981">
    <property type="term" value="F:DNA-binding transcription factor activity, RNA polymerase II-specific"/>
    <property type="evidence" value="ECO:0007669"/>
    <property type="project" value="TreeGrafter"/>
</dbReference>
<sequence>MYYVNSPSRDKYLSLYLHRPVRITLPLPNAKPMRGWTSKSQGYLFDTDQKKSFEKVVNFCGLGPQVLLNTPSPKQQTNSLAEAPIISSLNQVSQSLPQTETMSSSSNDSHSKIETREDSKEPLDQKLHVVIKPKEKKQNPSVASKKDLYKLSTLIQNINPCLSSAKSDISLEHLDEYSISSTGLYMSKILCGFNWEFEVFFEKNKQTKRSRRNLRCKHKNCGKVFKKAWNLFDHMRIHIGKKPYACKFCGKCFAQNGNLTKHLKLHQGRRPAHDCDLCGKIYTEKFNLRAHLVNKHGIDQDLDFE</sequence>
<feature type="domain" description="C2H2-type" evidence="6">
    <location>
        <begin position="244"/>
        <end position="271"/>
    </location>
</feature>
<reference evidence="7" key="1">
    <citation type="submission" date="2023-07" db="EMBL/GenBank/DDBJ databases">
        <authorList>
            <consortium name="AG Swart"/>
            <person name="Singh M."/>
            <person name="Singh A."/>
            <person name="Seah K."/>
            <person name="Emmerich C."/>
        </authorList>
    </citation>
    <scope>NUCLEOTIDE SEQUENCE</scope>
    <source>
        <strain evidence="7">DP1</strain>
    </source>
</reference>
<dbReference type="PANTHER" id="PTHR23235">
    <property type="entry name" value="KRUEPPEL-LIKE TRANSCRIPTION FACTOR"/>
    <property type="match status" value="1"/>
</dbReference>
<keyword evidence="2 4" id="KW-0863">Zinc-finger</keyword>
<keyword evidence="3" id="KW-0862">Zinc</keyword>
<dbReference type="PROSITE" id="PS50157">
    <property type="entry name" value="ZINC_FINGER_C2H2_2"/>
    <property type="match status" value="3"/>
</dbReference>
<keyword evidence="1" id="KW-0479">Metal-binding</keyword>
<dbReference type="AlphaFoldDB" id="A0AAD2CVD4"/>
<dbReference type="Pfam" id="PF00096">
    <property type="entry name" value="zf-C2H2"/>
    <property type="match status" value="3"/>
</dbReference>
<evidence type="ECO:0000256" key="1">
    <source>
        <dbReference type="ARBA" id="ARBA00022723"/>
    </source>
</evidence>
<dbReference type="GO" id="GO:0008270">
    <property type="term" value="F:zinc ion binding"/>
    <property type="evidence" value="ECO:0007669"/>
    <property type="project" value="UniProtKB-KW"/>
</dbReference>
<evidence type="ECO:0000256" key="3">
    <source>
        <dbReference type="ARBA" id="ARBA00022833"/>
    </source>
</evidence>
<comment type="caution">
    <text evidence="7">The sequence shown here is derived from an EMBL/GenBank/DDBJ whole genome shotgun (WGS) entry which is preliminary data.</text>
</comment>
<proteinExistence type="predicted"/>
<feature type="domain" description="C2H2-type" evidence="6">
    <location>
        <begin position="273"/>
        <end position="301"/>
    </location>
</feature>
<feature type="domain" description="C2H2-type" evidence="6">
    <location>
        <begin position="214"/>
        <end position="243"/>
    </location>
</feature>
<name>A0AAD2CVD4_EUPCR</name>
<accession>A0AAD2CVD4</accession>
<dbReference type="EMBL" id="CAMPGE010013978">
    <property type="protein sequence ID" value="CAI2372681.1"/>
    <property type="molecule type" value="Genomic_DNA"/>
</dbReference>
<dbReference type="PANTHER" id="PTHR23235:SF120">
    <property type="entry name" value="KRUPPEL-LIKE FACTOR 15"/>
    <property type="match status" value="1"/>
</dbReference>
<evidence type="ECO:0000259" key="6">
    <source>
        <dbReference type="PROSITE" id="PS50157"/>
    </source>
</evidence>
<keyword evidence="8" id="KW-1185">Reference proteome</keyword>
<dbReference type="Gene3D" id="3.30.160.60">
    <property type="entry name" value="Classic Zinc Finger"/>
    <property type="match status" value="2"/>
</dbReference>
<gene>
    <name evidence="7" type="ORF">ECRASSUSDP1_LOCUS14012</name>
</gene>
<feature type="compositionally biased region" description="Polar residues" evidence="5">
    <location>
        <begin position="94"/>
        <end position="108"/>
    </location>
</feature>
<evidence type="ECO:0000256" key="2">
    <source>
        <dbReference type="ARBA" id="ARBA00022771"/>
    </source>
</evidence>
<protein>
    <recommendedName>
        <fullName evidence="6">C2H2-type domain-containing protein</fullName>
    </recommendedName>
</protein>
<evidence type="ECO:0000313" key="8">
    <source>
        <dbReference type="Proteomes" id="UP001295684"/>
    </source>
</evidence>
<dbReference type="SUPFAM" id="SSF57667">
    <property type="entry name" value="beta-beta-alpha zinc fingers"/>
    <property type="match status" value="2"/>
</dbReference>
<evidence type="ECO:0000256" key="4">
    <source>
        <dbReference type="PROSITE-ProRule" id="PRU00042"/>
    </source>
</evidence>
<dbReference type="Proteomes" id="UP001295684">
    <property type="component" value="Unassembled WGS sequence"/>
</dbReference>
<dbReference type="FunFam" id="3.30.160.60:FF:002343">
    <property type="entry name" value="Zinc finger protein 33A"/>
    <property type="match status" value="1"/>
</dbReference>
<dbReference type="InterPro" id="IPR013087">
    <property type="entry name" value="Znf_C2H2_type"/>
</dbReference>